<evidence type="ECO:0000259" key="12">
    <source>
        <dbReference type="PROSITE" id="PS50113"/>
    </source>
</evidence>
<keyword evidence="16" id="KW-1185">Reference proteome</keyword>
<dbReference type="PROSITE" id="PS50113">
    <property type="entry name" value="PAC"/>
    <property type="match status" value="1"/>
</dbReference>
<gene>
    <name evidence="15" type="ORF">PP769_11840</name>
</gene>
<dbReference type="PROSITE" id="PS50109">
    <property type="entry name" value="HIS_KIN"/>
    <property type="match status" value="1"/>
</dbReference>
<dbReference type="EC" id="2.1.1.80" evidence="2"/>
<dbReference type="SMART" id="SM00138">
    <property type="entry name" value="MeTrc"/>
    <property type="match status" value="1"/>
</dbReference>
<dbReference type="GO" id="GO:0006935">
    <property type="term" value="P:chemotaxis"/>
    <property type="evidence" value="ECO:0007669"/>
    <property type="project" value="UniProtKB-UniRule"/>
</dbReference>
<sequence>MTDAPSNAFPIVGIGASAGGLEALCRFFSTLPDNSGMGFVVIQHLAPDRESLMPELLARKTSLPIHVAADETLVEPNHIYIIPPNTQLSIDGGFLRVDRPSQIHGFRTPVDKFFKSLAEDQGPFAIGVILSGAGSDGAVGLRFVKEHGGLTIAQSTETAQFSGMPTSAILTGLIDYILPVEAIAEALILYAKYLYDLRDGKGLETLRAEALTHLEVICSHLYRRTGHDFHGYKRNTMGRRVQRRMQILHITSPAQYVRRLREDPEEVDALFKELLIGVTQFFRDPEAFAFFSDTIIPKIVKSKHNNETIRIWIPGCSTGEEVYSLAILFYEYLHREHLNIPLQIFGTDIDERALDIARRGQYPESIQEDVLPDRLSLFFEQDGSCYRVAKVIREVCIFSFHNLVGNPPFSRMDVISCRNLLIYMEPTLQNQMFAVFHYSLNPEGYLFLGASEQAEDQTRFFRPVNKRFRVFQPKEIMRRTFPKFPIQGPRGTMPTPKPAFFPQIQDPFIHTFDQLVREEYGPPGVLIDKECQVQYVSGRTGTYLQLPSGSVNVNLINMVMPDLRMPLRSGILKAVKTGKEVVLPNIQLTVNDDMQSVDIIVRPLFHAKQSSDLLMVVFREKGLIRKPSKDSKKYSKGEHRTIKELEQEIDSTREHLQTALEELETSNQELKSSNQELMSVNEELQSANEELQTSTEELQSINEELETVNAQLSGKLEELDHANSDMENLFRTTNIATLFLNADLCIQKYTPAAQKMFQFLDTDIGRPITQLSSFSRDETLLAGIRDVLRTSRPNEQTHRIFQDPRTFFTRMTPYQSSDGQTQGVVLTFVDISKLRQAEDQVLRFSQQQKVMAEFAQLALQERDVQKVMDECVRLLSQTLPIEMAKVLEILPGERSLLLRAGVGWKEGLVGQAVVSADQNSQAGYTLISQKPVIVKDLSAESRFSGPSLLIDHQVVSGMSCIIRDQAGNPHGVLGVHTTSHREFREKEVEFLQAMANILASAIHRKNIETQLQFVTESLERRVDERTQDLVQHQHRLRQMSLDLILTEQRERRRIATELHDYLGQLLVVGKIKISQLLQTDLSNQQAPLVREMEESLDEALQYTRDLIPQISPPILYEFGFLAAVRWLSEKMKRYDLHVTVASHVDEDQLNLSESVSIILYQAIRELLLNVMKHAQTQEASILINQVSSEVFGVEVADRGCGFDLSSTRETHSPFDKFGLLNVQERIESLGGECEVLSRIGEGTRVLIKVPISVQGADEESLQSSSSPKAVRVSNSRKTEEGIRVVLADDHPIFREGLGTMLNACPDIQVVGEAENGEQAVELVQTLHPDVVVMDINMPVMNGIEATRLIKASHPAVYIIGLSMHGDQIVSNNFAEAGGDEYVSKGDSFGSFAEVIRSSQKNR</sequence>
<evidence type="ECO:0000256" key="6">
    <source>
        <dbReference type="ARBA" id="ARBA00022777"/>
    </source>
</evidence>
<dbReference type="InterPro" id="IPR003018">
    <property type="entry name" value="GAF"/>
</dbReference>
<dbReference type="InterPro" id="IPR000700">
    <property type="entry name" value="PAS-assoc_C"/>
</dbReference>
<dbReference type="PROSITE" id="PS50122">
    <property type="entry name" value="CHEB"/>
    <property type="match status" value="1"/>
</dbReference>
<dbReference type="InterPro" id="IPR022641">
    <property type="entry name" value="CheR_N"/>
</dbReference>
<dbReference type="InterPro" id="IPR001789">
    <property type="entry name" value="Sig_transdc_resp-reg_receiver"/>
</dbReference>
<dbReference type="InterPro" id="IPR058245">
    <property type="entry name" value="NreC/VraR/RcsB-like_REC"/>
</dbReference>
<dbReference type="InterPro" id="IPR029016">
    <property type="entry name" value="GAF-like_dom_sf"/>
</dbReference>
<dbReference type="GO" id="GO:0005737">
    <property type="term" value="C:cytoplasm"/>
    <property type="evidence" value="ECO:0007669"/>
    <property type="project" value="InterPro"/>
</dbReference>
<evidence type="ECO:0000256" key="3">
    <source>
        <dbReference type="ARBA" id="ARBA00022603"/>
    </source>
</evidence>
<dbReference type="GO" id="GO:0016020">
    <property type="term" value="C:membrane"/>
    <property type="evidence" value="ECO:0007669"/>
    <property type="project" value="InterPro"/>
</dbReference>
<evidence type="ECO:0000256" key="2">
    <source>
        <dbReference type="ARBA" id="ARBA00012534"/>
    </source>
</evidence>
<accession>A0AA96JR19</accession>
<dbReference type="PANTHER" id="PTHR24422:SF27">
    <property type="entry name" value="PROTEIN-GLUTAMATE O-METHYLTRANSFERASE"/>
    <property type="match status" value="1"/>
</dbReference>
<dbReference type="PRINTS" id="PR00996">
    <property type="entry name" value="CHERMTFRASE"/>
</dbReference>
<evidence type="ECO:0000313" key="16">
    <source>
        <dbReference type="Proteomes" id="UP001302719"/>
    </source>
</evidence>
<dbReference type="SMART" id="SM00065">
    <property type="entry name" value="GAF"/>
    <property type="match status" value="1"/>
</dbReference>
<dbReference type="InterPro" id="IPR000780">
    <property type="entry name" value="CheR_MeTrfase"/>
</dbReference>
<feature type="domain" description="Response regulatory" evidence="11">
    <location>
        <begin position="1283"/>
        <end position="1399"/>
    </location>
</feature>
<evidence type="ECO:0000256" key="8">
    <source>
        <dbReference type="PROSITE-ProRule" id="PRU00169"/>
    </source>
</evidence>
<keyword evidence="5" id="KW-0949">S-adenosyl-L-methionine</keyword>
<keyword evidence="3" id="KW-0489">Methyltransferase</keyword>
<dbReference type="GO" id="GO:0046983">
    <property type="term" value="F:protein dimerization activity"/>
    <property type="evidence" value="ECO:0007669"/>
    <property type="project" value="InterPro"/>
</dbReference>
<dbReference type="SMART" id="SM00448">
    <property type="entry name" value="REC"/>
    <property type="match status" value="1"/>
</dbReference>
<dbReference type="SUPFAM" id="SSF47757">
    <property type="entry name" value="Chemotaxis receptor methyltransferase CheR, N-terminal domain"/>
    <property type="match status" value="1"/>
</dbReference>
<dbReference type="Pfam" id="PF01339">
    <property type="entry name" value="CheB_methylest"/>
    <property type="match status" value="1"/>
</dbReference>
<keyword evidence="7" id="KW-0145">Chemotaxis</keyword>
<feature type="active site" evidence="7">
    <location>
        <position position="136"/>
    </location>
</feature>
<evidence type="ECO:0000259" key="11">
    <source>
        <dbReference type="PROSITE" id="PS50110"/>
    </source>
</evidence>
<dbReference type="SMART" id="SM00387">
    <property type="entry name" value="HATPase_c"/>
    <property type="match status" value="1"/>
</dbReference>
<dbReference type="GO" id="GO:0008983">
    <property type="term" value="F:protein-glutamate O-methyltransferase activity"/>
    <property type="evidence" value="ECO:0007669"/>
    <property type="project" value="UniProtKB-EC"/>
</dbReference>
<dbReference type="SUPFAM" id="SSF52738">
    <property type="entry name" value="Methylesterase CheB, C-terminal domain"/>
    <property type="match status" value="1"/>
</dbReference>
<dbReference type="GO" id="GO:0000156">
    <property type="term" value="F:phosphorelay response regulator activity"/>
    <property type="evidence" value="ECO:0007669"/>
    <property type="project" value="InterPro"/>
</dbReference>
<feature type="coiled-coil region" evidence="9">
    <location>
        <begin position="642"/>
        <end position="729"/>
    </location>
</feature>
<dbReference type="InterPro" id="IPR035965">
    <property type="entry name" value="PAS-like_dom_sf"/>
</dbReference>
<evidence type="ECO:0000256" key="5">
    <source>
        <dbReference type="ARBA" id="ARBA00022691"/>
    </source>
</evidence>
<dbReference type="InterPro" id="IPR035909">
    <property type="entry name" value="CheB_C"/>
</dbReference>
<dbReference type="Pfam" id="PF01590">
    <property type="entry name" value="GAF"/>
    <property type="match status" value="1"/>
</dbReference>
<proteinExistence type="predicted"/>
<dbReference type="GO" id="GO:0008984">
    <property type="term" value="F:protein-glutamate methylesterase activity"/>
    <property type="evidence" value="ECO:0007669"/>
    <property type="project" value="InterPro"/>
</dbReference>
<evidence type="ECO:0000256" key="4">
    <source>
        <dbReference type="ARBA" id="ARBA00022679"/>
    </source>
</evidence>
<dbReference type="Gene3D" id="3.40.50.180">
    <property type="entry name" value="Methylesterase CheB, C-terminal domain"/>
    <property type="match status" value="1"/>
</dbReference>
<dbReference type="Pfam" id="PF13596">
    <property type="entry name" value="PAS_10"/>
    <property type="match status" value="1"/>
</dbReference>
<dbReference type="Gene3D" id="3.30.450.40">
    <property type="match status" value="1"/>
</dbReference>
<feature type="active site" evidence="7">
    <location>
        <position position="44"/>
    </location>
</feature>
<evidence type="ECO:0000259" key="13">
    <source>
        <dbReference type="PROSITE" id="PS50122"/>
    </source>
</evidence>
<dbReference type="SUPFAM" id="SSF55785">
    <property type="entry name" value="PYP-like sensor domain (PAS domain)"/>
    <property type="match status" value="1"/>
</dbReference>
<comment type="catalytic activity">
    <reaction evidence="1">
        <text>L-glutamyl-[protein] + S-adenosyl-L-methionine = [protein]-L-glutamate 5-O-methyl ester + S-adenosyl-L-homocysteine</text>
        <dbReference type="Rhea" id="RHEA:24452"/>
        <dbReference type="Rhea" id="RHEA-COMP:10208"/>
        <dbReference type="Rhea" id="RHEA-COMP:10311"/>
        <dbReference type="ChEBI" id="CHEBI:29973"/>
        <dbReference type="ChEBI" id="CHEBI:57856"/>
        <dbReference type="ChEBI" id="CHEBI:59789"/>
        <dbReference type="ChEBI" id="CHEBI:82795"/>
        <dbReference type="EC" id="2.1.1.80"/>
    </reaction>
</comment>
<evidence type="ECO:0000256" key="9">
    <source>
        <dbReference type="SAM" id="Coils"/>
    </source>
</evidence>
<dbReference type="SUPFAM" id="SSF53335">
    <property type="entry name" value="S-adenosyl-L-methionine-dependent methyltransferases"/>
    <property type="match status" value="1"/>
</dbReference>
<protein>
    <recommendedName>
        <fullName evidence="2">protein-glutamate O-methyltransferase</fullName>
        <ecNumber evidence="2">2.1.1.80</ecNumber>
    </recommendedName>
</protein>
<dbReference type="Gene3D" id="3.40.50.150">
    <property type="entry name" value="Vaccinia Virus protein VP39"/>
    <property type="match status" value="1"/>
</dbReference>
<evidence type="ECO:0000256" key="7">
    <source>
        <dbReference type="PROSITE-ProRule" id="PRU00050"/>
    </source>
</evidence>
<dbReference type="Pfam" id="PF01739">
    <property type="entry name" value="CheR"/>
    <property type="match status" value="1"/>
</dbReference>
<keyword evidence="6" id="KW-0418">Kinase</keyword>
<feature type="domain" description="CheB-type methylesterase" evidence="13">
    <location>
        <begin position="5"/>
        <end position="194"/>
    </location>
</feature>
<dbReference type="GO" id="GO:0000155">
    <property type="term" value="F:phosphorelay sensor kinase activity"/>
    <property type="evidence" value="ECO:0007669"/>
    <property type="project" value="InterPro"/>
</dbReference>
<dbReference type="GO" id="GO:0032259">
    <property type="term" value="P:methylation"/>
    <property type="evidence" value="ECO:0007669"/>
    <property type="project" value="UniProtKB-KW"/>
</dbReference>
<dbReference type="EMBL" id="CP116967">
    <property type="protein sequence ID" value="WNM56668.1"/>
    <property type="molecule type" value="Genomic_DNA"/>
</dbReference>
<dbReference type="Pfam" id="PF00072">
    <property type="entry name" value="Response_reg"/>
    <property type="match status" value="1"/>
</dbReference>
<name>A0AA96JR19_9BACT</name>
<dbReference type="CDD" id="cd17535">
    <property type="entry name" value="REC_NarL-like"/>
    <property type="match status" value="1"/>
</dbReference>
<dbReference type="CDD" id="cd16434">
    <property type="entry name" value="CheB-CheR_fusion"/>
    <property type="match status" value="1"/>
</dbReference>
<evidence type="ECO:0000256" key="1">
    <source>
        <dbReference type="ARBA" id="ARBA00001541"/>
    </source>
</evidence>
<feature type="modified residue" description="4-aspartylphosphate" evidence="8">
    <location>
        <position position="1334"/>
    </location>
</feature>
<dbReference type="Gene3D" id="1.10.155.10">
    <property type="entry name" value="Chemotaxis receptor methyltransferase CheR, N-terminal domain"/>
    <property type="match status" value="1"/>
</dbReference>
<dbReference type="InterPro" id="IPR011006">
    <property type="entry name" value="CheY-like_superfamily"/>
</dbReference>
<dbReference type="Gene3D" id="3.30.450.20">
    <property type="entry name" value="PAS domain"/>
    <property type="match status" value="1"/>
</dbReference>
<dbReference type="PANTHER" id="PTHR24422">
    <property type="entry name" value="CHEMOTAXIS PROTEIN METHYLTRANSFERASE"/>
    <property type="match status" value="1"/>
</dbReference>
<evidence type="ECO:0000259" key="10">
    <source>
        <dbReference type="PROSITE" id="PS50109"/>
    </source>
</evidence>
<dbReference type="InterPro" id="IPR022642">
    <property type="entry name" value="CheR_C"/>
</dbReference>
<dbReference type="SUPFAM" id="SSF55874">
    <property type="entry name" value="ATPase domain of HSP90 chaperone/DNA topoisomerase II/histidine kinase"/>
    <property type="match status" value="1"/>
</dbReference>
<dbReference type="InterPro" id="IPR036890">
    <property type="entry name" value="HATPase_C_sf"/>
</dbReference>
<dbReference type="InterPro" id="IPR011712">
    <property type="entry name" value="Sig_transdc_His_kin_sub3_dim/P"/>
</dbReference>
<dbReference type="InterPro" id="IPR029063">
    <property type="entry name" value="SAM-dependent_MTases_sf"/>
</dbReference>
<keyword evidence="8" id="KW-0597">Phosphoprotein</keyword>
<dbReference type="CDD" id="cd16917">
    <property type="entry name" value="HATPase_UhpB-NarQ-NarX-like"/>
    <property type="match status" value="1"/>
</dbReference>
<evidence type="ECO:0000259" key="14">
    <source>
        <dbReference type="PROSITE" id="PS50123"/>
    </source>
</evidence>
<evidence type="ECO:0000313" key="15">
    <source>
        <dbReference type="EMBL" id="WNM56668.1"/>
    </source>
</evidence>
<dbReference type="RefSeq" id="WP_312640299.1">
    <property type="nucleotide sequence ID" value="NZ_CP116967.1"/>
</dbReference>
<dbReference type="SUPFAM" id="SSF52172">
    <property type="entry name" value="CheY-like"/>
    <property type="match status" value="1"/>
</dbReference>
<reference evidence="15 16" key="1">
    <citation type="submission" date="2023-01" db="EMBL/GenBank/DDBJ databases">
        <title>Cultivation and genomic characterization of new, ubiquitous marine nitrite-oxidizing bacteria from the Nitrospirales.</title>
        <authorList>
            <person name="Mueller A.J."/>
            <person name="Daebeler A."/>
            <person name="Herbold C.W."/>
            <person name="Kirkegaard R.H."/>
            <person name="Daims H."/>
        </authorList>
    </citation>
    <scope>NUCLEOTIDE SEQUENCE [LARGE SCALE GENOMIC DNA]</scope>
    <source>
        <strain evidence="15 16">VA</strain>
    </source>
</reference>
<dbReference type="Gene3D" id="3.40.50.2300">
    <property type="match status" value="1"/>
</dbReference>
<dbReference type="InterPro" id="IPR005467">
    <property type="entry name" value="His_kinase_dom"/>
</dbReference>
<dbReference type="PROSITE" id="PS50110">
    <property type="entry name" value="RESPONSE_REGULATORY"/>
    <property type="match status" value="1"/>
</dbReference>
<dbReference type="Pfam" id="PF07730">
    <property type="entry name" value="HisKA_3"/>
    <property type="match status" value="1"/>
</dbReference>
<dbReference type="InterPro" id="IPR003594">
    <property type="entry name" value="HATPase_dom"/>
</dbReference>
<dbReference type="Pfam" id="PF02518">
    <property type="entry name" value="HATPase_c"/>
    <property type="match status" value="1"/>
</dbReference>
<keyword evidence="4" id="KW-0808">Transferase</keyword>
<dbReference type="InterPro" id="IPR050903">
    <property type="entry name" value="Bact_Chemotaxis_MeTrfase"/>
</dbReference>
<organism evidence="15 16">
    <name type="scientific">Candidatus Nitrospira allomarina</name>
    <dbReference type="NCBI Taxonomy" id="3020900"/>
    <lineage>
        <taxon>Bacteria</taxon>
        <taxon>Pseudomonadati</taxon>
        <taxon>Nitrospirota</taxon>
        <taxon>Nitrospiria</taxon>
        <taxon>Nitrospirales</taxon>
        <taxon>Nitrospiraceae</taxon>
        <taxon>Nitrospira</taxon>
    </lineage>
</organism>
<feature type="domain" description="Histidine kinase" evidence="10">
    <location>
        <begin position="1159"/>
        <end position="1253"/>
    </location>
</feature>
<keyword evidence="7" id="KW-0378">Hydrolase</keyword>
<feature type="domain" description="CheR-type methyltransferase" evidence="14">
    <location>
        <begin position="213"/>
        <end position="474"/>
    </location>
</feature>
<feature type="domain" description="PAC" evidence="12">
    <location>
        <begin position="793"/>
        <end position="843"/>
    </location>
</feature>
<dbReference type="InterPro" id="IPR036804">
    <property type="entry name" value="CheR_N_sf"/>
</dbReference>
<feature type="active site" evidence="7">
    <location>
        <position position="17"/>
    </location>
</feature>
<dbReference type="Gene3D" id="1.20.5.1930">
    <property type="match status" value="1"/>
</dbReference>
<dbReference type="PROSITE" id="PS50123">
    <property type="entry name" value="CHER"/>
    <property type="match status" value="1"/>
</dbReference>
<dbReference type="InterPro" id="IPR000673">
    <property type="entry name" value="Sig_transdc_resp-reg_Me-estase"/>
</dbReference>
<dbReference type="KEGG" id="nall:PP769_11840"/>
<dbReference type="Gene3D" id="3.30.565.10">
    <property type="entry name" value="Histidine kinase-like ATPase, C-terminal domain"/>
    <property type="match status" value="1"/>
</dbReference>
<dbReference type="SUPFAM" id="SSF55781">
    <property type="entry name" value="GAF domain-like"/>
    <property type="match status" value="1"/>
</dbReference>
<keyword evidence="9" id="KW-0175">Coiled coil</keyword>
<dbReference type="Proteomes" id="UP001302719">
    <property type="component" value="Chromosome"/>
</dbReference>
<dbReference type="Pfam" id="PF03705">
    <property type="entry name" value="CheR_N"/>
    <property type="match status" value="1"/>
</dbReference>